<gene>
    <name evidence="1" type="ORF">TR51_11800</name>
</gene>
<organism evidence="1 2">
    <name type="scientific">Kitasatospora griseola</name>
    <name type="common">Streptomyces griseolosporeus</name>
    <dbReference type="NCBI Taxonomy" id="2064"/>
    <lineage>
        <taxon>Bacteria</taxon>
        <taxon>Bacillati</taxon>
        <taxon>Actinomycetota</taxon>
        <taxon>Actinomycetes</taxon>
        <taxon>Kitasatosporales</taxon>
        <taxon>Streptomycetaceae</taxon>
        <taxon>Kitasatospora</taxon>
    </lineage>
</organism>
<reference evidence="1 2" key="1">
    <citation type="submission" date="2015-02" db="EMBL/GenBank/DDBJ databases">
        <title>Draft genome sequence of Kitasatospora griseola MF730-N6, a bafilomycin, terpentecin and satosporin producer.</title>
        <authorList>
            <person name="Arens J.C."/>
            <person name="Haltli B."/>
            <person name="Kerr R.G."/>
        </authorList>
    </citation>
    <scope>NUCLEOTIDE SEQUENCE [LARGE SCALE GENOMIC DNA]</scope>
    <source>
        <strain evidence="1 2">MF730-N6</strain>
    </source>
</reference>
<accession>A0A0D0PWV6</accession>
<evidence type="ECO:0000313" key="1">
    <source>
        <dbReference type="EMBL" id="KIQ64817.1"/>
    </source>
</evidence>
<proteinExistence type="predicted"/>
<evidence type="ECO:0000313" key="2">
    <source>
        <dbReference type="Proteomes" id="UP000032066"/>
    </source>
</evidence>
<protein>
    <submittedName>
        <fullName evidence="1">Uncharacterized protein</fullName>
    </submittedName>
</protein>
<dbReference type="AlphaFoldDB" id="A0A0D0PWV6"/>
<keyword evidence="2" id="KW-1185">Reference proteome</keyword>
<dbReference type="RefSeq" id="WP_043910650.1">
    <property type="nucleotide sequence ID" value="NZ_JXZB01000002.1"/>
</dbReference>
<dbReference type="PATRIC" id="fig|2064.6.peg.2536"/>
<dbReference type="OrthoDB" id="440986at2"/>
<dbReference type="EMBL" id="JXZB01000002">
    <property type="protein sequence ID" value="KIQ64817.1"/>
    <property type="molecule type" value="Genomic_DNA"/>
</dbReference>
<comment type="caution">
    <text evidence="1">The sequence shown here is derived from an EMBL/GenBank/DDBJ whole genome shotgun (WGS) entry which is preliminary data.</text>
</comment>
<sequence>MDEERCLDPRLSGPSRVGIRSTHRAQALPALSSDDSTDFEVAPAGREAVPELRAALRLFDDFTKNV</sequence>
<dbReference type="Proteomes" id="UP000032066">
    <property type="component" value="Unassembled WGS sequence"/>
</dbReference>
<name>A0A0D0PWV6_KITGR</name>